<dbReference type="InterPro" id="IPR023393">
    <property type="entry name" value="START-like_dom_sf"/>
</dbReference>
<protein>
    <submittedName>
        <fullName evidence="1">Carbon monoxide dehydrogenase subunit G</fullName>
    </submittedName>
</protein>
<dbReference type="SUPFAM" id="SSF55961">
    <property type="entry name" value="Bet v1-like"/>
    <property type="match status" value="1"/>
</dbReference>
<dbReference type="STRING" id="546871.SAMN04488543_1989"/>
<dbReference type="InterPro" id="IPR019587">
    <property type="entry name" value="Polyketide_cyclase/dehydratase"/>
</dbReference>
<dbReference type="OrthoDB" id="191189at2"/>
<dbReference type="Pfam" id="PF10604">
    <property type="entry name" value="Polyketide_cyc2"/>
    <property type="match status" value="1"/>
</dbReference>
<accession>A0A1H1TC18</accession>
<dbReference type="Gene3D" id="3.30.530.20">
    <property type="match status" value="1"/>
</dbReference>
<dbReference type="EMBL" id="LT629749">
    <property type="protein sequence ID" value="SDS57743.1"/>
    <property type="molecule type" value="Genomic_DNA"/>
</dbReference>
<dbReference type="RefSeq" id="WP_091412545.1">
    <property type="nucleotide sequence ID" value="NZ_LT629749.1"/>
</dbReference>
<proteinExistence type="predicted"/>
<dbReference type="CDD" id="cd08862">
    <property type="entry name" value="SRPBCC_Smu440-like"/>
    <property type="match status" value="1"/>
</dbReference>
<gene>
    <name evidence="1" type="ORF">SAMN04488543_1989</name>
</gene>
<keyword evidence="2" id="KW-1185">Reference proteome</keyword>
<evidence type="ECO:0000313" key="1">
    <source>
        <dbReference type="EMBL" id="SDS57743.1"/>
    </source>
</evidence>
<organism evidence="1 2">
    <name type="scientific">Friedmanniella luteola</name>
    <dbReference type="NCBI Taxonomy" id="546871"/>
    <lineage>
        <taxon>Bacteria</taxon>
        <taxon>Bacillati</taxon>
        <taxon>Actinomycetota</taxon>
        <taxon>Actinomycetes</taxon>
        <taxon>Propionibacteriales</taxon>
        <taxon>Nocardioidaceae</taxon>
        <taxon>Friedmanniella</taxon>
    </lineage>
</organism>
<name>A0A1H1TC18_9ACTN</name>
<dbReference type="Proteomes" id="UP000199092">
    <property type="component" value="Chromosome I"/>
</dbReference>
<evidence type="ECO:0000313" key="2">
    <source>
        <dbReference type="Proteomes" id="UP000199092"/>
    </source>
</evidence>
<sequence>MEQSATVDIAVPPEQVWEVLSDVESWSGWTPTVTSVHRLDDGPLRLHSRARIRQPRLPETEYVVTELEPGRSFTWVATGPGVVTTARHDAEPLAGGGTRVRLSVTQSGWLGSLMGRFYRGLTDRYLANEADGLKVRCEQQR</sequence>
<dbReference type="AlphaFoldDB" id="A0A1H1TC18"/>
<reference evidence="1 2" key="1">
    <citation type="submission" date="2016-10" db="EMBL/GenBank/DDBJ databases">
        <authorList>
            <person name="de Groot N.N."/>
        </authorList>
    </citation>
    <scope>NUCLEOTIDE SEQUENCE [LARGE SCALE GENOMIC DNA]</scope>
    <source>
        <strain evidence="1 2">DSM 21741</strain>
    </source>
</reference>